<dbReference type="Pfam" id="PF03949">
    <property type="entry name" value="Malic_M"/>
    <property type="match status" value="1"/>
</dbReference>
<accession>A0A0K0Y6Y4</accession>
<dbReference type="Pfam" id="PF00390">
    <property type="entry name" value="malic"/>
    <property type="match status" value="1"/>
</dbReference>
<dbReference type="GO" id="GO:0006108">
    <property type="term" value="P:malate metabolic process"/>
    <property type="evidence" value="ECO:0007669"/>
    <property type="project" value="TreeGrafter"/>
</dbReference>
<dbReference type="SUPFAM" id="SSF51735">
    <property type="entry name" value="NAD(P)-binding Rossmann-fold domains"/>
    <property type="match status" value="1"/>
</dbReference>
<reference evidence="9 10" key="1">
    <citation type="journal article" date="2015" name="Genome Announc.">
        <title>Closed Genome Sequence of Octadecabacter temperatus SB1, the First Mesophilic Species of the Genus Octadecabacter.</title>
        <authorList>
            <person name="Voget S."/>
            <person name="Billerbeck S."/>
            <person name="Simon M."/>
            <person name="Daniel R."/>
        </authorList>
    </citation>
    <scope>NUCLEOTIDE SEQUENCE [LARGE SCALE GENOMIC DNA]</scope>
    <source>
        <strain evidence="9 10">SB1</strain>
    </source>
</reference>
<dbReference type="PANTHER" id="PTHR23406:SF90">
    <property type="entry name" value="MALIC ENZYME-RELATED"/>
    <property type="match status" value="1"/>
</dbReference>
<organism evidence="9 10">
    <name type="scientific">Octadecabacter temperatus</name>
    <dbReference type="NCBI Taxonomy" id="1458307"/>
    <lineage>
        <taxon>Bacteria</taxon>
        <taxon>Pseudomonadati</taxon>
        <taxon>Pseudomonadota</taxon>
        <taxon>Alphaproteobacteria</taxon>
        <taxon>Rhodobacterales</taxon>
        <taxon>Roseobacteraceae</taxon>
        <taxon>Octadecabacter</taxon>
    </lineage>
</organism>
<dbReference type="GO" id="GO:0046872">
    <property type="term" value="F:metal ion binding"/>
    <property type="evidence" value="ECO:0007669"/>
    <property type="project" value="UniProtKB-KW"/>
</dbReference>
<dbReference type="SMART" id="SM01274">
    <property type="entry name" value="malic"/>
    <property type="match status" value="1"/>
</dbReference>
<dbReference type="InterPro" id="IPR046346">
    <property type="entry name" value="Aminoacid_DH-like_N_sf"/>
</dbReference>
<dbReference type="GO" id="GO:0004473">
    <property type="term" value="F:malate dehydrogenase (decarboxylating) (NADP+) activity"/>
    <property type="evidence" value="ECO:0007669"/>
    <property type="project" value="TreeGrafter"/>
</dbReference>
<dbReference type="EC" id="1.1.1.38" evidence="9"/>
<evidence type="ECO:0000256" key="1">
    <source>
        <dbReference type="ARBA" id="ARBA00001936"/>
    </source>
</evidence>
<comment type="similarity">
    <text evidence="2 8">Belongs to the malic enzymes family.</text>
</comment>
<dbReference type="SMART" id="SM00919">
    <property type="entry name" value="Malic_M"/>
    <property type="match status" value="1"/>
</dbReference>
<dbReference type="InterPro" id="IPR015884">
    <property type="entry name" value="Malic_enzyme_CS"/>
</dbReference>
<dbReference type="PANTHER" id="PTHR23406">
    <property type="entry name" value="MALIC ENZYME-RELATED"/>
    <property type="match status" value="1"/>
</dbReference>
<dbReference type="PROSITE" id="PS00331">
    <property type="entry name" value="MALIC_ENZYMES"/>
    <property type="match status" value="1"/>
</dbReference>
<evidence type="ECO:0000256" key="2">
    <source>
        <dbReference type="ARBA" id="ARBA00008785"/>
    </source>
</evidence>
<keyword evidence="3 7" id="KW-0479">Metal-binding</keyword>
<dbReference type="SUPFAM" id="SSF53223">
    <property type="entry name" value="Aminoacid dehydrogenase-like, N-terminal domain"/>
    <property type="match status" value="1"/>
</dbReference>
<evidence type="ECO:0000256" key="8">
    <source>
        <dbReference type="RuleBase" id="RU003427"/>
    </source>
</evidence>
<evidence type="ECO:0000256" key="4">
    <source>
        <dbReference type="ARBA" id="ARBA00023002"/>
    </source>
</evidence>
<dbReference type="CDD" id="cd05312">
    <property type="entry name" value="NAD_bind_1_malic_enz"/>
    <property type="match status" value="1"/>
</dbReference>
<dbReference type="FunFam" id="3.40.50.720:FF:000182">
    <property type="entry name" value="NAD-dependent malic enzyme"/>
    <property type="match status" value="1"/>
</dbReference>
<dbReference type="PATRIC" id="fig|1458307.3.peg.2187"/>
<dbReference type="AlphaFoldDB" id="A0A0K0Y6Y4"/>
<comment type="cofactor">
    <cofactor evidence="1">
        <name>Mn(2+)</name>
        <dbReference type="ChEBI" id="CHEBI:29035"/>
    </cofactor>
</comment>
<dbReference type="InterPro" id="IPR001891">
    <property type="entry name" value="Malic_OxRdtase"/>
</dbReference>
<name>A0A0K0Y6Y4_9RHOB</name>
<feature type="binding site" evidence="6">
    <location>
        <position position="455"/>
    </location>
    <ligand>
        <name>(S)-malate</name>
        <dbReference type="ChEBI" id="CHEBI:15589"/>
    </ligand>
</feature>
<feature type="active site" description="Proton donor" evidence="5">
    <location>
        <position position="106"/>
    </location>
</feature>
<feature type="binding site" evidence="6">
    <location>
        <position position="159"/>
    </location>
    <ligand>
        <name>(S)-malate</name>
        <dbReference type="ChEBI" id="CHEBI:15589"/>
    </ligand>
</feature>
<feature type="binding site" evidence="7">
    <location>
        <position position="272"/>
    </location>
    <ligand>
        <name>a divalent metal cation</name>
        <dbReference type="ChEBI" id="CHEBI:60240"/>
    </ligand>
</feature>
<proteinExistence type="inferred from homology"/>
<comment type="cofactor">
    <cofactor evidence="7">
        <name>Mg(2+)</name>
        <dbReference type="ChEBI" id="CHEBI:18420"/>
    </cofactor>
    <cofactor evidence="7">
        <name>Mn(2+)</name>
        <dbReference type="ChEBI" id="CHEBI:29035"/>
    </cofactor>
    <text evidence="7">Divalent metal cations. Prefers magnesium or manganese.</text>
</comment>
<dbReference type="InterPro" id="IPR036291">
    <property type="entry name" value="NAD(P)-bd_dom_sf"/>
</dbReference>
<dbReference type="PIRSF" id="PIRSF000106">
    <property type="entry name" value="ME"/>
    <property type="match status" value="1"/>
</dbReference>
<dbReference type="InterPro" id="IPR012302">
    <property type="entry name" value="Malic_NAD-bd"/>
</dbReference>
<gene>
    <name evidence="9" type="primary">maeA</name>
    <name evidence="9" type="ORF">OSB_21690</name>
</gene>
<evidence type="ECO:0000256" key="6">
    <source>
        <dbReference type="PIRSR" id="PIRSR000106-2"/>
    </source>
</evidence>
<feature type="binding site" evidence="7">
    <location>
        <position position="248"/>
    </location>
    <ligand>
        <name>a divalent metal cation</name>
        <dbReference type="ChEBI" id="CHEBI:60240"/>
    </ligand>
</feature>
<dbReference type="GO" id="GO:0051287">
    <property type="term" value="F:NAD binding"/>
    <property type="evidence" value="ECO:0007669"/>
    <property type="project" value="InterPro"/>
</dbReference>
<sequence>MTSLVIFKQHLGKIMKKRGQAILNDPLLNKGTAFTAKERDALGLAGLLPHRIETQDQQLERVFSNCARKPNDLERYIFLMSLQDQNEALFYRTVLSDLQRFMPIIYTPTVGEAALHYGAIFRRPRGLYVTAQDRGRVREVLQNWGGDAPSVIVATDGGRILGLGDLGANGMSISVGKLALYTAAGGIHPGSTLPIVIDVGTNTERLLSSPHYLGLRQKRIVGEAYQDLMDEFVEAVGEVFPDAMLQFEDFATENAITHLARYRDQSAIFNDDIQGTAGVTLAGILAALRITDGALEDQRVLFVGAGSANIGIGELVASAIAEKGMSLDAARKQLWFMDRKGLIVEGRDAINSFAAPYAHAHSPIGDIATAIEVLRPTILIGATGQPGIFDEPVVAAMAKVNARPVIFALSNPTSRSEATAEDVYLWSQGKAVFASGSPFGPVTVNDETHVPGQSNNVYIFPGIGLGVTSCKISRVTDTMFRAAARAVASGVSEDALKEGRIFPALDEIRTASLDIAVAIAEIAFTEGLAGISRPDDLRGFIAERMYSPRY</sequence>
<evidence type="ECO:0000256" key="5">
    <source>
        <dbReference type="PIRSR" id="PIRSR000106-1"/>
    </source>
</evidence>
<dbReference type="EMBL" id="CP012160">
    <property type="protein sequence ID" value="AKS46708.1"/>
    <property type="molecule type" value="Genomic_DNA"/>
</dbReference>
<keyword evidence="4 9" id="KW-0560">Oxidoreductase</keyword>
<dbReference type="Gene3D" id="3.40.50.10380">
    <property type="entry name" value="Malic enzyme, N-terminal domain"/>
    <property type="match status" value="1"/>
</dbReference>
<dbReference type="NCBIfam" id="NF010052">
    <property type="entry name" value="PRK13529.1"/>
    <property type="match status" value="1"/>
</dbReference>
<dbReference type="STRING" id="1458307.OSB_21690"/>
<evidence type="ECO:0000256" key="3">
    <source>
        <dbReference type="ARBA" id="ARBA00022723"/>
    </source>
</evidence>
<feature type="binding site" evidence="6">
    <location>
        <position position="411"/>
    </location>
    <ligand>
        <name>(S)-malate</name>
        <dbReference type="ChEBI" id="CHEBI:15589"/>
    </ligand>
</feature>
<dbReference type="InterPro" id="IPR012301">
    <property type="entry name" value="Malic_N_dom"/>
</dbReference>
<protein>
    <submittedName>
        <fullName evidence="9">NAD-dependent malic enzyme</fullName>
        <ecNumber evidence="9">1.1.1.38</ecNumber>
    </submittedName>
</protein>
<evidence type="ECO:0000313" key="10">
    <source>
        <dbReference type="Proteomes" id="UP000067444"/>
    </source>
</evidence>
<feature type="active site" description="Proton acceptor" evidence="5">
    <location>
        <position position="177"/>
    </location>
</feature>
<dbReference type="InterPro" id="IPR037062">
    <property type="entry name" value="Malic_N_dom_sf"/>
</dbReference>
<dbReference type="PRINTS" id="PR00072">
    <property type="entry name" value="MALOXRDTASE"/>
</dbReference>
<evidence type="ECO:0000313" key="9">
    <source>
        <dbReference type="EMBL" id="AKS46708.1"/>
    </source>
</evidence>
<dbReference type="Gene3D" id="3.40.50.720">
    <property type="entry name" value="NAD(P)-binding Rossmann-like Domain"/>
    <property type="match status" value="1"/>
</dbReference>
<feature type="binding site" evidence="7">
    <location>
        <position position="249"/>
    </location>
    <ligand>
        <name>a divalent metal cation</name>
        <dbReference type="ChEBI" id="CHEBI:60240"/>
    </ligand>
</feature>
<dbReference type="Proteomes" id="UP000067444">
    <property type="component" value="Chromosome"/>
</dbReference>
<evidence type="ECO:0000256" key="7">
    <source>
        <dbReference type="PIRSR" id="PIRSR000106-3"/>
    </source>
</evidence>
<dbReference type="KEGG" id="otm:OSB_21690"/>
<keyword evidence="10" id="KW-1185">Reference proteome</keyword>